<dbReference type="Pfam" id="PF00282">
    <property type="entry name" value="Pyridoxal_deC"/>
    <property type="match status" value="1"/>
</dbReference>
<dbReference type="Proteomes" id="UP000094784">
    <property type="component" value="Unassembled WGS sequence"/>
</dbReference>
<gene>
    <name evidence="8" type="ORF">BG258_07800</name>
</gene>
<name>A0A1E4R5T9_9BACI</name>
<keyword evidence="4 6" id="KW-0663">Pyridoxal phosphate</keyword>
<evidence type="ECO:0000256" key="1">
    <source>
        <dbReference type="ARBA" id="ARBA00001933"/>
    </source>
</evidence>
<comment type="caution">
    <text evidence="8">The sequence shown here is derived from an EMBL/GenBank/DDBJ whole genome shotgun (WGS) entry which is preliminary data.</text>
</comment>
<dbReference type="PANTHER" id="PTHR11999:SF70">
    <property type="entry name" value="MIP05841P"/>
    <property type="match status" value="1"/>
</dbReference>
<evidence type="ECO:0000313" key="8">
    <source>
        <dbReference type="EMBL" id="ODV55811.1"/>
    </source>
</evidence>
<sequence>MTNMKQDQENIETILTDVVHHAAKFFSSLEERAVTSQAYNVPASTLSEVGHGAQSTLQYFSQHYAEGLSGSAGSRYLGFVTGGATPASIVGDWLVSIYDQNLSNTQDSVAGSMELTTIDMLKDLLLLSEDYQGTFVSGATMANFVGLAQAREWVAQYYGKSTAMDGLFDIPPIKIVSGTPHSSIVKATSMLGLGRKSIHLIPCQEQREAIDITKLQQFLEDNQQEPCVVVANAGTVNTVDFDDLLAIGKLKKRYNFWLHVDAAFGGFAACSPKYYHLVEGINYADSITIDAHKWLNVPYDAAMQFTRHQSLQVAVFQNNAAYLDSSLENPNFSDLTPENSRRFRALPAWFSLQAYGKKGYQQLIEQNVLLAQQLGQKIEQSDQFTLLAPVRLNVVCFAINHEALTVEMNKQFLKTLNQQGKVFMTPTLYQGVPAMRAAFSNWRTTTEDLTIIWEALTTAIQSFFHESL</sequence>
<dbReference type="InterPro" id="IPR015421">
    <property type="entry name" value="PyrdxlP-dep_Trfase_major"/>
</dbReference>
<dbReference type="InterPro" id="IPR002129">
    <property type="entry name" value="PyrdxlP-dep_de-COase"/>
</dbReference>
<comment type="cofactor">
    <cofactor evidence="1 6 7">
        <name>pyridoxal 5'-phosphate</name>
        <dbReference type="ChEBI" id="CHEBI:597326"/>
    </cofactor>
</comment>
<accession>A0A1E4R5T9</accession>
<evidence type="ECO:0000256" key="7">
    <source>
        <dbReference type="RuleBase" id="RU000382"/>
    </source>
</evidence>
<protein>
    <submittedName>
        <fullName evidence="8">Amino acid decarboxylase</fullName>
    </submittedName>
</protein>
<dbReference type="PANTHER" id="PTHR11999">
    <property type="entry name" value="GROUP II PYRIDOXAL-5-PHOSPHATE DECARBOXYLASE"/>
    <property type="match status" value="1"/>
</dbReference>
<dbReference type="GO" id="GO:0030170">
    <property type="term" value="F:pyridoxal phosphate binding"/>
    <property type="evidence" value="ECO:0007669"/>
    <property type="project" value="InterPro"/>
</dbReference>
<dbReference type="RefSeq" id="WP_069480855.1">
    <property type="nucleotide sequence ID" value="NZ_JARTJZ010000005.1"/>
</dbReference>
<dbReference type="Gene3D" id="3.90.1150.10">
    <property type="entry name" value="Aspartate Aminotransferase, domain 1"/>
    <property type="match status" value="1"/>
</dbReference>
<dbReference type="OrthoDB" id="9803665at2"/>
<dbReference type="Gene3D" id="3.40.640.10">
    <property type="entry name" value="Type I PLP-dependent aspartate aminotransferase-like (Major domain)"/>
    <property type="match status" value="1"/>
</dbReference>
<dbReference type="InterPro" id="IPR015422">
    <property type="entry name" value="PyrdxlP-dep_Trfase_small"/>
</dbReference>
<keyword evidence="5 7" id="KW-0456">Lyase</keyword>
<feature type="modified residue" description="N6-(pyridoxal phosphate)lysine" evidence="6">
    <location>
        <position position="293"/>
    </location>
</feature>
<dbReference type="GO" id="GO:0004058">
    <property type="term" value="F:aromatic-L-amino-acid decarboxylase activity"/>
    <property type="evidence" value="ECO:0007669"/>
    <property type="project" value="UniProtKB-ARBA"/>
</dbReference>
<proteinExistence type="inferred from homology"/>
<evidence type="ECO:0000256" key="2">
    <source>
        <dbReference type="ARBA" id="ARBA00009533"/>
    </source>
</evidence>
<evidence type="ECO:0000256" key="4">
    <source>
        <dbReference type="ARBA" id="ARBA00022898"/>
    </source>
</evidence>
<dbReference type="PROSITE" id="PS00392">
    <property type="entry name" value="DDC_GAD_HDC_YDC"/>
    <property type="match status" value="1"/>
</dbReference>
<evidence type="ECO:0000313" key="9">
    <source>
        <dbReference type="Proteomes" id="UP000094784"/>
    </source>
</evidence>
<dbReference type="PRINTS" id="PR00800">
    <property type="entry name" value="YHDCRBOXLASE"/>
</dbReference>
<dbReference type="GO" id="GO:0006520">
    <property type="term" value="P:amino acid metabolic process"/>
    <property type="evidence" value="ECO:0007669"/>
    <property type="project" value="InterPro"/>
</dbReference>
<dbReference type="SUPFAM" id="SSF53383">
    <property type="entry name" value="PLP-dependent transferases"/>
    <property type="match status" value="1"/>
</dbReference>
<organism evidence="8 9">
    <name type="scientific">Lysinibacillus fusiformis</name>
    <dbReference type="NCBI Taxonomy" id="28031"/>
    <lineage>
        <taxon>Bacteria</taxon>
        <taxon>Bacillati</taxon>
        <taxon>Bacillota</taxon>
        <taxon>Bacilli</taxon>
        <taxon>Bacillales</taxon>
        <taxon>Bacillaceae</taxon>
        <taxon>Lysinibacillus</taxon>
    </lineage>
</organism>
<dbReference type="InterPro" id="IPR015424">
    <property type="entry name" value="PyrdxlP-dep_Trfase"/>
</dbReference>
<reference evidence="8 9" key="1">
    <citation type="submission" date="2016-09" db="EMBL/GenBank/DDBJ databases">
        <title>Draft genome sequence of the soil isolate, Lysinibacillus fusiformis M5, a potential hypoxanthine producer.</title>
        <authorList>
            <person name="Gallegos-Monterrosa R."/>
            <person name="Maroti G."/>
            <person name="Balint B."/>
            <person name="Kovacs A.T."/>
        </authorList>
    </citation>
    <scope>NUCLEOTIDE SEQUENCE [LARGE SCALE GENOMIC DNA]</scope>
    <source>
        <strain evidence="8 9">M5</strain>
    </source>
</reference>
<evidence type="ECO:0000256" key="3">
    <source>
        <dbReference type="ARBA" id="ARBA00022793"/>
    </source>
</evidence>
<evidence type="ECO:0000256" key="5">
    <source>
        <dbReference type="ARBA" id="ARBA00023239"/>
    </source>
</evidence>
<keyword evidence="3" id="KW-0210">Decarboxylase</keyword>
<comment type="similarity">
    <text evidence="2 7">Belongs to the group II decarboxylase family.</text>
</comment>
<evidence type="ECO:0000256" key="6">
    <source>
        <dbReference type="PIRSR" id="PIRSR602129-50"/>
    </source>
</evidence>
<dbReference type="AlphaFoldDB" id="A0A1E4R5T9"/>
<dbReference type="GO" id="GO:0019752">
    <property type="term" value="P:carboxylic acid metabolic process"/>
    <property type="evidence" value="ECO:0007669"/>
    <property type="project" value="InterPro"/>
</dbReference>
<dbReference type="InterPro" id="IPR010977">
    <property type="entry name" value="Aromatic_deC"/>
</dbReference>
<dbReference type="InterPro" id="IPR021115">
    <property type="entry name" value="Pyridoxal-P_BS"/>
</dbReference>
<dbReference type="EMBL" id="MECQ01000001">
    <property type="protein sequence ID" value="ODV55811.1"/>
    <property type="molecule type" value="Genomic_DNA"/>
</dbReference>